<dbReference type="PANTHER" id="PTHR35369">
    <property type="entry name" value="BLR3025 PROTEIN-RELATED"/>
    <property type="match status" value="1"/>
</dbReference>
<dbReference type="PANTHER" id="PTHR35369:SF2">
    <property type="entry name" value="BLR3025 PROTEIN"/>
    <property type="match status" value="1"/>
</dbReference>
<evidence type="ECO:0000313" key="5">
    <source>
        <dbReference type="Proteomes" id="UP001501490"/>
    </source>
</evidence>
<keyword evidence="5" id="KW-1185">Reference proteome</keyword>
<accession>A0ABP7AF37</accession>
<organism evidence="4 5">
    <name type="scientific">Microlunatus ginsengisoli</name>
    <dbReference type="NCBI Taxonomy" id="363863"/>
    <lineage>
        <taxon>Bacteria</taxon>
        <taxon>Bacillati</taxon>
        <taxon>Actinomycetota</taxon>
        <taxon>Actinomycetes</taxon>
        <taxon>Propionibacteriales</taxon>
        <taxon>Propionibacteriaceae</taxon>
        <taxon>Microlunatus</taxon>
    </lineage>
</organism>
<sequence>MAVELMERTGADIGSARVMVLWCPDWPVIAAAADGGLPASAPIAVIGKGAVLACSPAARAEGVRRGMRKRDASAHCPELIVVDDSPERDLRYFDQVLAAVEDVASAACPIRPGLCATGVPSRFYGGEREAAAVLAERLVGVGVWDCRIGIADGIFAGEQAARRATPQECLVIASDAAPAFLAELPIGVVEDPDMVSLLRRLGIRTLGDFAALAPRDVLTRFGRAGEWWHRLARGIDVRVASGRRPPLDVAAGVHFEPPLETVEPIVFSARRTAERCVADLAHHGLVCTSVTVEVSGDFGWTGVRTWAHARWFGASDLIDRLYWQLQANPAPEPVTGVRFVPETVESLADQGEGLWGSAPDERLERGVARLQGMLGPEAVVAPGVQGGRSAARRQASSPWGEKAGAPRPAGLPWPGSIPPPAPARVFAEPQPARVTGPDGSPVRITPRGILTAEPVHVVPQAGLGPLPVVGWAGPWPIDELWWDEAGARHVARFQLVGGDGSAWLMVVEGSQWWSEARYD</sequence>
<protein>
    <submittedName>
        <fullName evidence="4">DNA polymerase Y family protein</fullName>
    </submittedName>
</protein>
<proteinExistence type="predicted"/>
<feature type="compositionally biased region" description="Pro residues" evidence="2">
    <location>
        <begin position="409"/>
        <end position="418"/>
    </location>
</feature>
<dbReference type="InterPro" id="IPR001126">
    <property type="entry name" value="UmuC"/>
</dbReference>
<feature type="domain" description="UmuC" evidence="3">
    <location>
        <begin position="1"/>
        <end position="112"/>
    </location>
</feature>
<gene>
    <name evidence="4" type="ORF">GCM10022236_37030</name>
</gene>
<reference evidence="5" key="1">
    <citation type="journal article" date="2019" name="Int. J. Syst. Evol. Microbiol.">
        <title>The Global Catalogue of Microorganisms (GCM) 10K type strain sequencing project: providing services to taxonomists for standard genome sequencing and annotation.</title>
        <authorList>
            <consortium name="The Broad Institute Genomics Platform"/>
            <consortium name="The Broad Institute Genome Sequencing Center for Infectious Disease"/>
            <person name="Wu L."/>
            <person name="Ma J."/>
        </authorList>
    </citation>
    <scope>NUCLEOTIDE SEQUENCE [LARGE SCALE GENOMIC DNA]</scope>
    <source>
        <strain evidence="5">JCM 16929</strain>
    </source>
</reference>
<dbReference type="PROSITE" id="PS50173">
    <property type="entry name" value="UMUC"/>
    <property type="match status" value="1"/>
</dbReference>
<name>A0ABP7AF37_9ACTN</name>
<dbReference type="InterPro" id="IPR050356">
    <property type="entry name" value="SulA_CellDiv_inhibitor"/>
</dbReference>
<dbReference type="EMBL" id="BAABAB010000028">
    <property type="protein sequence ID" value="GAA3631077.1"/>
    <property type="molecule type" value="Genomic_DNA"/>
</dbReference>
<dbReference type="InterPro" id="IPR043502">
    <property type="entry name" value="DNA/RNA_pol_sf"/>
</dbReference>
<evidence type="ECO:0000259" key="3">
    <source>
        <dbReference type="PROSITE" id="PS50173"/>
    </source>
</evidence>
<dbReference type="Gene3D" id="1.10.150.20">
    <property type="entry name" value="5' to 3' exonuclease, C-terminal subdomain"/>
    <property type="match status" value="1"/>
</dbReference>
<dbReference type="Gene3D" id="3.40.1170.60">
    <property type="match status" value="1"/>
</dbReference>
<evidence type="ECO:0000256" key="1">
    <source>
        <dbReference type="ARBA" id="ARBA00022763"/>
    </source>
</evidence>
<feature type="region of interest" description="Disordered" evidence="2">
    <location>
        <begin position="380"/>
        <end position="418"/>
    </location>
</feature>
<comment type="caution">
    <text evidence="4">The sequence shown here is derived from an EMBL/GenBank/DDBJ whole genome shotgun (WGS) entry which is preliminary data.</text>
</comment>
<evidence type="ECO:0000313" key="4">
    <source>
        <dbReference type="EMBL" id="GAA3631077.1"/>
    </source>
</evidence>
<evidence type="ECO:0000256" key="2">
    <source>
        <dbReference type="SAM" id="MobiDB-lite"/>
    </source>
</evidence>
<dbReference type="Proteomes" id="UP001501490">
    <property type="component" value="Unassembled WGS sequence"/>
</dbReference>
<dbReference type="CDD" id="cd03468">
    <property type="entry name" value="PolY_like"/>
    <property type="match status" value="1"/>
</dbReference>
<dbReference type="RefSeq" id="WP_344807318.1">
    <property type="nucleotide sequence ID" value="NZ_BAABAB010000028.1"/>
</dbReference>
<dbReference type="SUPFAM" id="SSF56672">
    <property type="entry name" value="DNA/RNA polymerases"/>
    <property type="match status" value="1"/>
</dbReference>
<keyword evidence="1" id="KW-0227">DNA damage</keyword>
<dbReference type="Pfam" id="PF00817">
    <property type="entry name" value="IMS"/>
    <property type="match status" value="1"/>
</dbReference>